<evidence type="ECO:0000259" key="7">
    <source>
        <dbReference type="PROSITE" id="PS50011"/>
    </source>
</evidence>
<feature type="compositionally biased region" description="Basic and acidic residues" evidence="6">
    <location>
        <begin position="80"/>
        <end position="102"/>
    </location>
</feature>
<evidence type="ECO:0000256" key="6">
    <source>
        <dbReference type="SAM" id="MobiDB-lite"/>
    </source>
</evidence>
<dbReference type="PROSITE" id="PS00107">
    <property type="entry name" value="PROTEIN_KINASE_ATP"/>
    <property type="match status" value="1"/>
</dbReference>
<dbReference type="SMART" id="SM00220">
    <property type="entry name" value="S_TKc"/>
    <property type="match status" value="1"/>
</dbReference>
<dbReference type="Proteomes" id="UP000321412">
    <property type="component" value="Unassembled WGS sequence"/>
</dbReference>
<gene>
    <name evidence="8" type="ORF">FRC98_09915</name>
</gene>
<dbReference type="AlphaFoldDB" id="A0A5C6XHQ3"/>
<dbReference type="InterPro" id="IPR000719">
    <property type="entry name" value="Prot_kinase_dom"/>
</dbReference>
<feature type="compositionally biased region" description="Basic and acidic residues" evidence="6">
    <location>
        <begin position="350"/>
        <end position="361"/>
    </location>
</feature>
<organism evidence="8 9">
    <name type="scientific">Lujinxingia vulgaris</name>
    <dbReference type="NCBI Taxonomy" id="2600176"/>
    <lineage>
        <taxon>Bacteria</taxon>
        <taxon>Deltaproteobacteria</taxon>
        <taxon>Bradymonadales</taxon>
        <taxon>Lujinxingiaceae</taxon>
        <taxon>Lujinxingia</taxon>
    </lineage>
</organism>
<evidence type="ECO:0000256" key="5">
    <source>
        <dbReference type="PROSITE-ProRule" id="PRU10141"/>
    </source>
</evidence>
<dbReference type="SUPFAM" id="SSF56436">
    <property type="entry name" value="C-type lectin-like"/>
    <property type="match status" value="1"/>
</dbReference>
<keyword evidence="1" id="KW-0808">Transferase</keyword>
<sequence length="949" mass="105288">MHQHIARVALERRLVDFETVSRSLFELGRLADEGKTPTADHWVSQGWLEREGLEEVLRSLGYEDGFERAQTAFFEGRDKKGGRAARFQKDEDAVTSRIEVGHRKMPAGGLSQEETAGAEAPPEGLGLETSTEVAVDANPTLPEGVAAAWARPGWRSGEETGRHFVFESTDVYQPALSAGEMLSGQARYELGAALGAGGGGSVISAHDRVLGRVVAMKIARPSARHDARAVARFLAEAQITGQLEHPNIMPIYDVGVLDDGRVYYTMRRVNHHSLAEVLEGLRKREPDYVRAYALPRLLGILKQVAQAIHYAHVRGVVHRDLKPSNIMLGEYGEVLVMDWGIAHVSGDRVRTDLGPEDEPGKGHTLGTPSYMSPEQAQGRLDEVDARSDVYGLGAVLYEILTLDVPFDGEDARATMWLVVEGQLVPPSQRGAALWKISEAVEAICLRAMSREREERFGSAREFYEALDGAISGSGPVQVQASVTRGQALLKDYSEALSRVEDLGHEIDELRSQVEPWESIERKRALWALEDQRLQLQRESARIFGEAVAAFQEVLLLVPDKPEAREGMAELCWERYMASRQRQDVADMVYYEAMVREYGGESYAARFARQCEVELKTRPTGAEITLFPYQEIDRRMVVADARQLGRSPARAEALEAGSYMMVLQRSGSAPVRAPLFVEVGEARAEFRVDLPADHQVSPGFVYVAGGPCTLGGDPEAFNPCVARRVEVASFFCARFPVTFREYLEWLDELSQSDLEQARKHAPKTRADDGELAIFDAASGRWAPSPILIEGPMRERYAEGVGHELDLPAVGISAHDAQAYCTWRSQRDGRSYRLLREEEWEKAGRGVDARFFPWGNHFDATFCKMRYSRHEFSQPEPVGIFVDDTSPYGVRDLSGGVQEWCAAGPDDGLDRAVRGGGWNMDQRACRLASRMRVLADARSAGIGFRLAYDAS</sequence>
<name>A0A5C6XHQ3_9DELT</name>
<dbReference type="Gene3D" id="3.90.1580.10">
    <property type="entry name" value="paralog of FGE (formylglycine-generating enzyme)"/>
    <property type="match status" value="1"/>
</dbReference>
<feature type="binding site" evidence="5">
    <location>
        <position position="217"/>
    </location>
    <ligand>
        <name>ATP</name>
        <dbReference type="ChEBI" id="CHEBI:30616"/>
    </ligand>
</feature>
<dbReference type="GO" id="GO:0005524">
    <property type="term" value="F:ATP binding"/>
    <property type="evidence" value="ECO:0007669"/>
    <property type="project" value="UniProtKB-UniRule"/>
</dbReference>
<dbReference type="Pfam" id="PF03781">
    <property type="entry name" value="FGE-sulfatase"/>
    <property type="match status" value="1"/>
</dbReference>
<accession>A0A5C6XHQ3</accession>
<comment type="caution">
    <text evidence="8">The sequence shown here is derived from an EMBL/GenBank/DDBJ whole genome shotgun (WGS) entry which is preliminary data.</text>
</comment>
<dbReference type="OrthoDB" id="9779954at2"/>
<dbReference type="PROSITE" id="PS00108">
    <property type="entry name" value="PROTEIN_KINASE_ST"/>
    <property type="match status" value="1"/>
</dbReference>
<evidence type="ECO:0000313" key="9">
    <source>
        <dbReference type="Proteomes" id="UP000321412"/>
    </source>
</evidence>
<feature type="region of interest" description="Disordered" evidence="6">
    <location>
        <begin position="350"/>
        <end position="373"/>
    </location>
</feature>
<dbReference type="InterPro" id="IPR011009">
    <property type="entry name" value="Kinase-like_dom_sf"/>
</dbReference>
<reference evidence="8 9" key="1">
    <citation type="submission" date="2019-08" db="EMBL/GenBank/DDBJ databases">
        <title>Bradymonadales sp. TMQ4.</title>
        <authorList>
            <person name="Liang Q."/>
        </authorList>
    </citation>
    <scope>NUCLEOTIDE SEQUENCE [LARGE SCALE GENOMIC DNA]</scope>
    <source>
        <strain evidence="8 9">TMQ4</strain>
    </source>
</reference>
<dbReference type="InterPro" id="IPR008271">
    <property type="entry name" value="Ser/Thr_kinase_AS"/>
</dbReference>
<keyword evidence="4 5" id="KW-0067">ATP-binding</keyword>
<dbReference type="SUPFAM" id="SSF56112">
    <property type="entry name" value="Protein kinase-like (PK-like)"/>
    <property type="match status" value="1"/>
</dbReference>
<feature type="compositionally biased region" description="Low complexity" evidence="6">
    <location>
        <begin position="113"/>
        <end position="125"/>
    </location>
</feature>
<proteinExistence type="predicted"/>
<dbReference type="EMBL" id="VOSM01000004">
    <property type="protein sequence ID" value="TXD37045.1"/>
    <property type="molecule type" value="Genomic_DNA"/>
</dbReference>
<keyword evidence="3" id="KW-0418">Kinase</keyword>
<dbReference type="InterPro" id="IPR017441">
    <property type="entry name" value="Protein_kinase_ATP_BS"/>
</dbReference>
<dbReference type="Gene3D" id="1.10.510.10">
    <property type="entry name" value="Transferase(Phosphotransferase) domain 1"/>
    <property type="match status" value="1"/>
</dbReference>
<dbReference type="CDD" id="cd14014">
    <property type="entry name" value="STKc_PknB_like"/>
    <property type="match status" value="1"/>
</dbReference>
<protein>
    <submittedName>
        <fullName evidence="8">SUMF1/EgtB/PvdOfamily nonheme iron enzyme</fullName>
    </submittedName>
</protein>
<dbReference type="PROSITE" id="PS50011">
    <property type="entry name" value="PROTEIN_KINASE_DOM"/>
    <property type="match status" value="1"/>
</dbReference>
<dbReference type="Pfam" id="PF00069">
    <property type="entry name" value="Pkinase"/>
    <property type="match status" value="1"/>
</dbReference>
<keyword evidence="9" id="KW-1185">Reference proteome</keyword>
<dbReference type="PANTHER" id="PTHR43289:SF6">
    <property type="entry name" value="SERINE_THREONINE-PROTEIN KINASE NEKL-3"/>
    <property type="match status" value="1"/>
</dbReference>
<feature type="domain" description="Protein kinase" evidence="7">
    <location>
        <begin position="188"/>
        <end position="466"/>
    </location>
</feature>
<dbReference type="InterPro" id="IPR005532">
    <property type="entry name" value="SUMF_dom"/>
</dbReference>
<evidence type="ECO:0000256" key="1">
    <source>
        <dbReference type="ARBA" id="ARBA00022679"/>
    </source>
</evidence>
<evidence type="ECO:0000256" key="2">
    <source>
        <dbReference type="ARBA" id="ARBA00022741"/>
    </source>
</evidence>
<dbReference type="Gene3D" id="3.30.200.20">
    <property type="entry name" value="Phosphorylase Kinase, domain 1"/>
    <property type="match status" value="1"/>
</dbReference>
<evidence type="ECO:0000256" key="4">
    <source>
        <dbReference type="ARBA" id="ARBA00022840"/>
    </source>
</evidence>
<evidence type="ECO:0000313" key="8">
    <source>
        <dbReference type="EMBL" id="TXD37045.1"/>
    </source>
</evidence>
<dbReference type="InterPro" id="IPR042095">
    <property type="entry name" value="SUMF_sf"/>
</dbReference>
<dbReference type="GO" id="GO:0004674">
    <property type="term" value="F:protein serine/threonine kinase activity"/>
    <property type="evidence" value="ECO:0007669"/>
    <property type="project" value="TreeGrafter"/>
</dbReference>
<evidence type="ECO:0000256" key="3">
    <source>
        <dbReference type="ARBA" id="ARBA00022777"/>
    </source>
</evidence>
<dbReference type="RefSeq" id="WP_146981217.1">
    <property type="nucleotide sequence ID" value="NZ_VOSM01000004.1"/>
</dbReference>
<dbReference type="PANTHER" id="PTHR43289">
    <property type="entry name" value="MITOGEN-ACTIVATED PROTEIN KINASE KINASE KINASE 20-RELATED"/>
    <property type="match status" value="1"/>
</dbReference>
<feature type="region of interest" description="Disordered" evidence="6">
    <location>
        <begin position="80"/>
        <end position="125"/>
    </location>
</feature>
<dbReference type="InterPro" id="IPR016187">
    <property type="entry name" value="CTDL_fold"/>
</dbReference>
<keyword evidence="2 5" id="KW-0547">Nucleotide-binding</keyword>